<evidence type="ECO:0000256" key="1">
    <source>
        <dbReference type="ARBA" id="ARBA00004477"/>
    </source>
</evidence>
<evidence type="ECO:0000256" key="4">
    <source>
        <dbReference type="ARBA" id="ARBA00022502"/>
    </source>
</evidence>
<accession>A0A8K0JPK4</accession>
<dbReference type="PANTHER" id="PTHR21072">
    <property type="entry name" value="GPI TRANSAMIDASE COMPONENT PIG-S"/>
    <property type="match status" value="1"/>
</dbReference>
<evidence type="ECO:0000256" key="10">
    <source>
        <dbReference type="SAM" id="Phobius"/>
    </source>
</evidence>
<evidence type="ECO:0000256" key="9">
    <source>
        <dbReference type="ARBA" id="ARBA00023180"/>
    </source>
</evidence>
<sequence length="533" mass="59383">MSGVATPSQERSKQRRIDACINASPRARLWNILSYLSILLVGIPFWWHTTTIERRPLPTGQVEGMDFSHADRQSIPVVFSASPRFITDQQERREFASRTAGACERYCLANQLDCERFAWKNQVDIEAENALQLRFDSSTGRAPYISMAGQHGGDLIIEVPYEHAPTDVLMDGLAAQIYTALSDLVPARPSPRPARAIKYSRRVNLAFSLLNEDSTLGGGAFDWDVEAVIARSLEPYLAPLRDLYDFAIESQIVYHAPLKSAPIQTETDEWMVTKEHMKTFVNNEQWTLDSGSSNDPVLRFLLFIPSLKHSPLRLETSDESPAFLIPQIGGVVIHQDTAVENADTTQGLPTARRLELAELELAFAYFASQLYALLGVPPLDPRYKTVDQKDGGGILPMTQWQKVNLMRSITESNLRDAKGTLISITRLVARIKEMVINKEVRSDVEGAVNALQKLAVGVPASAAGLRDLFVTAREAAQLANKAFFNPSMMGLLYFPDEHKYAVYTPLFAPVAVPVLVALLKEIKGWRGRRSRAT</sequence>
<dbReference type="GO" id="GO:0042765">
    <property type="term" value="C:GPI-anchor transamidase complex"/>
    <property type="evidence" value="ECO:0007669"/>
    <property type="project" value="InterPro"/>
</dbReference>
<keyword evidence="7 10" id="KW-1133">Transmembrane helix</keyword>
<dbReference type="PANTHER" id="PTHR21072:SF13">
    <property type="entry name" value="GPI TRANSAMIDASE COMPONENT PIG-S"/>
    <property type="match status" value="1"/>
</dbReference>
<feature type="transmembrane region" description="Helical" evidence="10">
    <location>
        <begin position="29"/>
        <end position="47"/>
    </location>
</feature>
<dbReference type="OrthoDB" id="28748at2759"/>
<comment type="subcellular location">
    <subcellularLocation>
        <location evidence="1">Endoplasmic reticulum membrane</location>
        <topology evidence="1">Multi-pass membrane protein</topology>
    </subcellularLocation>
</comment>
<evidence type="ECO:0000256" key="3">
    <source>
        <dbReference type="ARBA" id="ARBA00005316"/>
    </source>
</evidence>
<dbReference type="AlphaFoldDB" id="A0A8K0JPK4"/>
<comment type="similarity">
    <text evidence="3">Belongs to the PIGS family.</text>
</comment>
<evidence type="ECO:0000313" key="11">
    <source>
        <dbReference type="EMBL" id="KAG7562929.1"/>
    </source>
</evidence>
<dbReference type="EMBL" id="JABELV010000023">
    <property type="protein sequence ID" value="KAG7562929.1"/>
    <property type="molecule type" value="Genomic_DNA"/>
</dbReference>
<protein>
    <recommendedName>
        <fullName evidence="13">GPI transamidase component PIG-S</fullName>
    </recommendedName>
</protein>
<proteinExistence type="inferred from homology"/>
<name>A0A8K0JPK4_9TREE</name>
<dbReference type="UniPathway" id="UPA00196"/>
<dbReference type="GO" id="GO:0006506">
    <property type="term" value="P:GPI anchor biosynthetic process"/>
    <property type="evidence" value="ECO:0007669"/>
    <property type="project" value="UniProtKB-UniPathway"/>
</dbReference>
<keyword evidence="4" id="KW-0337">GPI-anchor biosynthesis</keyword>
<keyword evidence="12" id="KW-1185">Reference proteome</keyword>
<dbReference type="GO" id="GO:0016255">
    <property type="term" value="P:attachment of GPI anchor to protein"/>
    <property type="evidence" value="ECO:0007669"/>
    <property type="project" value="InterPro"/>
</dbReference>
<keyword evidence="6" id="KW-0256">Endoplasmic reticulum</keyword>
<keyword evidence="5 10" id="KW-0812">Transmembrane</keyword>
<evidence type="ECO:0000256" key="7">
    <source>
        <dbReference type="ARBA" id="ARBA00022989"/>
    </source>
</evidence>
<comment type="pathway">
    <text evidence="2">Glycolipid biosynthesis; glycosylphosphatidylinositol-anchor biosynthesis.</text>
</comment>
<dbReference type="InterPro" id="IPR019540">
    <property type="entry name" value="PtdIno-glycan_biosynth_class_S"/>
</dbReference>
<evidence type="ECO:0000256" key="8">
    <source>
        <dbReference type="ARBA" id="ARBA00023136"/>
    </source>
</evidence>
<dbReference type="Proteomes" id="UP000812966">
    <property type="component" value="Unassembled WGS sequence"/>
</dbReference>
<evidence type="ECO:0008006" key="13">
    <source>
        <dbReference type="Google" id="ProtNLM"/>
    </source>
</evidence>
<keyword evidence="9" id="KW-0325">Glycoprotein</keyword>
<evidence type="ECO:0000313" key="12">
    <source>
        <dbReference type="Proteomes" id="UP000812966"/>
    </source>
</evidence>
<dbReference type="Pfam" id="PF10510">
    <property type="entry name" value="PIG-S"/>
    <property type="match status" value="1"/>
</dbReference>
<comment type="caution">
    <text evidence="11">The sequence shown here is derived from an EMBL/GenBank/DDBJ whole genome shotgun (WGS) entry which is preliminary data.</text>
</comment>
<feature type="transmembrane region" description="Helical" evidence="10">
    <location>
        <begin position="500"/>
        <end position="519"/>
    </location>
</feature>
<evidence type="ECO:0000256" key="5">
    <source>
        <dbReference type="ARBA" id="ARBA00022692"/>
    </source>
</evidence>
<reference evidence="11" key="1">
    <citation type="submission" date="2020-04" db="EMBL/GenBank/DDBJ databases">
        <title>Analysis of mating type loci in Filobasidium floriforme.</title>
        <authorList>
            <person name="Nowrousian M."/>
        </authorList>
    </citation>
    <scope>NUCLEOTIDE SEQUENCE</scope>
    <source>
        <strain evidence="11">CBS 6242</strain>
    </source>
</reference>
<gene>
    <name evidence="11" type="ORF">FFLO_01619</name>
</gene>
<organism evidence="11 12">
    <name type="scientific">Filobasidium floriforme</name>
    <dbReference type="NCBI Taxonomy" id="5210"/>
    <lineage>
        <taxon>Eukaryota</taxon>
        <taxon>Fungi</taxon>
        <taxon>Dikarya</taxon>
        <taxon>Basidiomycota</taxon>
        <taxon>Agaricomycotina</taxon>
        <taxon>Tremellomycetes</taxon>
        <taxon>Filobasidiales</taxon>
        <taxon>Filobasidiaceae</taxon>
        <taxon>Filobasidium</taxon>
    </lineage>
</organism>
<evidence type="ECO:0000256" key="2">
    <source>
        <dbReference type="ARBA" id="ARBA00004687"/>
    </source>
</evidence>
<keyword evidence="8 10" id="KW-0472">Membrane</keyword>
<evidence type="ECO:0000256" key="6">
    <source>
        <dbReference type="ARBA" id="ARBA00022824"/>
    </source>
</evidence>